<keyword evidence="4" id="KW-0547">Nucleotide-binding</keyword>
<dbReference type="Pfam" id="PF24810">
    <property type="entry name" value="RBD_LARS1"/>
    <property type="match status" value="1"/>
</dbReference>
<evidence type="ECO:0000256" key="9">
    <source>
        <dbReference type="ARBA" id="ARBA00047469"/>
    </source>
</evidence>
<name>A0A9P5Q4L5_9AGAR</name>
<dbReference type="InterPro" id="IPR013155">
    <property type="entry name" value="M/V/L/I-tRNA-synth_anticd-bd"/>
</dbReference>
<keyword evidence="7" id="KW-0030">Aminoacyl-tRNA synthetase</keyword>
<keyword evidence="3" id="KW-0436">Ligase</keyword>
<evidence type="ECO:0000256" key="3">
    <source>
        <dbReference type="ARBA" id="ARBA00022598"/>
    </source>
</evidence>
<reference evidence="14" key="1">
    <citation type="submission" date="2020-11" db="EMBL/GenBank/DDBJ databases">
        <authorList>
            <consortium name="DOE Joint Genome Institute"/>
            <person name="Ahrendt S."/>
            <person name="Riley R."/>
            <person name="Andreopoulos W."/>
            <person name="Labutti K."/>
            <person name="Pangilinan J."/>
            <person name="Ruiz-Duenas F.J."/>
            <person name="Barrasa J.M."/>
            <person name="Sanchez-Garcia M."/>
            <person name="Camarero S."/>
            <person name="Miyauchi S."/>
            <person name="Serrano A."/>
            <person name="Linde D."/>
            <person name="Babiker R."/>
            <person name="Drula E."/>
            <person name="Ayuso-Fernandez I."/>
            <person name="Pacheco R."/>
            <person name="Padilla G."/>
            <person name="Ferreira P."/>
            <person name="Barriuso J."/>
            <person name="Kellner H."/>
            <person name="Castanera R."/>
            <person name="Alfaro M."/>
            <person name="Ramirez L."/>
            <person name="Pisabarro A.G."/>
            <person name="Kuo A."/>
            <person name="Tritt A."/>
            <person name="Lipzen A."/>
            <person name="He G."/>
            <person name="Yan M."/>
            <person name="Ng V."/>
            <person name="Cullen D."/>
            <person name="Martin F."/>
            <person name="Rosso M.-N."/>
            <person name="Henrissat B."/>
            <person name="Hibbett D."/>
            <person name="Martinez A.T."/>
            <person name="Grigoriev I.V."/>
        </authorList>
    </citation>
    <scope>NUCLEOTIDE SEQUENCE</scope>
    <source>
        <strain evidence="14">AH 40177</strain>
    </source>
</reference>
<evidence type="ECO:0000256" key="2">
    <source>
        <dbReference type="ARBA" id="ARBA00013164"/>
    </source>
</evidence>
<feature type="domain" description="Aminoacyl-tRNA synthetase class Ia" evidence="11">
    <location>
        <begin position="215"/>
        <end position="780"/>
    </location>
</feature>
<keyword evidence="6" id="KW-0648">Protein biosynthesis</keyword>
<sequence>MSQPEEAAAQTIEMAQTGKRDHLRSLEKKYQEQWASQHIFEVNAPSSSELKGLSQAEILEKYPKWFGTFPYPYMNGSLHLGHAFTISKIEFAAGYQRMLGKRVLFPHGFHVTGLPIKASADKLVREIEMFGPDFENFERVQAEMILQAETEEVSPAEPSDPTAVDKSKGKKGKLAAKSSGHKYQFQILMSIGVPRSEIKKFADPMHWLVHFPPIAMEDHTSFGSRIDWRRRFLTTKANPYYDGFVRWQVNKLHKMGKIKFGERYTIYSPKDGQPCMDHDRQDGEGVGPQEYTAIKSEVVEWSPAAKGLIGEKLGGRKVFMVAATLRPETMYGQTNCFVGVSIKYGIFAVNDKEAYLCTYRAARNMAFQGVTEPRGTIDQLVEIDGSKLIGTRIKAPFAINPEVYVLPMDNVLATKGTGVVTSVPSDSPDDFQTLTDLRKKADFYKIDPLWAAIDPVPVISTPTYGELTAPTIVKQLKIQSQKDTKQLLEAKEIAYKEGFYNGTMLVGEFKGQSVQDAKPKVRESMIQAGLAFAYAEPEGIVTSRSGDECIVALMDQWYLDYGEPVWRAQVEKHVASMELYGPETRNAFGKTLAWLNQWACARTYGLGSDMPWDPQFLVESLSDSTIYMAYYTVAQLLHENSIDGSITGPLGITPDQMTDEVWEYVFCDGPWPSSPPLPREKADALKHEFNYFYPLDIRSSGKDLINNHLSFALYNHVAIFSQDKWPLSFRTNGHLMLNGLKMSKSTGNFLTLRDAVNKFGADSCRLALADAGDGIEDANFDEKNGNANILRVHTLLGWCEVYSEMIKEESHLRRGPLSYHDNVFENEVNDLINITQTHYDALNFKDALKYGFFELQSTRDWYREVTSDVGMHVDLVRYWIEISALLAAPIAPHFAEHIYLEILNKATSIQLARWPTPQKKVDRTLIEIGQYMRGTVKTIRDAETALLKSLNKNKVKGKSVATAFDPKKPKSVRVYVATGFPAWQESCVETVKVAYDSDADKVDDIKVRTLLMESGLIKNKLAMPFIQQFKKRMAQFGAETAFRRTLPFSESDVLTELLPYLKKTLNLVDAEILSVDQAHAKEGEAGYTKSIIDSSEPGGPAFEYRNV</sequence>
<organism evidence="14 15">
    <name type="scientific">Rhodocollybia butyracea</name>
    <dbReference type="NCBI Taxonomy" id="206335"/>
    <lineage>
        <taxon>Eukaryota</taxon>
        <taxon>Fungi</taxon>
        <taxon>Dikarya</taxon>
        <taxon>Basidiomycota</taxon>
        <taxon>Agaricomycotina</taxon>
        <taxon>Agaricomycetes</taxon>
        <taxon>Agaricomycetidae</taxon>
        <taxon>Agaricales</taxon>
        <taxon>Marasmiineae</taxon>
        <taxon>Omphalotaceae</taxon>
        <taxon>Rhodocollybia</taxon>
    </lineage>
</organism>
<feature type="domain" description="Leucine--tRNA ligase RagD-binding" evidence="13">
    <location>
        <begin position="976"/>
        <end position="1039"/>
    </location>
</feature>
<evidence type="ECO:0000259" key="11">
    <source>
        <dbReference type="Pfam" id="PF00133"/>
    </source>
</evidence>
<evidence type="ECO:0000256" key="5">
    <source>
        <dbReference type="ARBA" id="ARBA00022840"/>
    </source>
</evidence>
<evidence type="ECO:0000256" key="1">
    <source>
        <dbReference type="ARBA" id="ARBA00005594"/>
    </source>
</evidence>
<dbReference type="Proteomes" id="UP000772434">
    <property type="component" value="Unassembled WGS sequence"/>
</dbReference>
<dbReference type="EMBL" id="JADNRY010000013">
    <property type="protein sequence ID" value="KAF9074512.1"/>
    <property type="molecule type" value="Genomic_DNA"/>
</dbReference>
<dbReference type="EC" id="6.1.1.4" evidence="2"/>
<dbReference type="InterPro" id="IPR009080">
    <property type="entry name" value="tRNAsynth_Ia_anticodon-bd"/>
</dbReference>
<protein>
    <recommendedName>
        <fullName evidence="2">leucine--tRNA ligase</fullName>
        <ecNumber evidence="2">6.1.1.4</ecNumber>
    </recommendedName>
    <alternativeName>
        <fullName evidence="8">Leucyl-tRNA synthetase</fullName>
    </alternativeName>
</protein>
<gene>
    <name evidence="14" type="ORF">BDP27DRAFT_1399679</name>
</gene>
<keyword evidence="5" id="KW-0067">ATP-binding</keyword>
<dbReference type="InterPro" id="IPR009008">
    <property type="entry name" value="Val/Leu/Ile-tRNA-synth_edit"/>
</dbReference>
<dbReference type="Pfam" id="PF00133">
    <property type="entry name" value="tRNA-synt_1"/>
    <property type="match status" value="2"/>
</dbReference>
<dbReference type="PANTHER" id="PTHR45794:SF1">
    <property type="entry name" value="LEUCINE--TRNA LIGASE, CYTOPLASMIC"/>
    <property type="match status" value="1"/>
</dbReference>
<dbReference type="Gene3D" id="3.40.50.620">
    <property type="entry name" value="HUPs"/>
    <property type="match status" value="1"/>
</dbReference>
<evidence type="ECO:0000256" key="7">
    <source>
        <dbReference type="ARBA" id="ARBA00023146"/>
    </source>
</evidence>
<dbReference type="InterPro" id="IPR014729">
    <property type="entry name" value="Rossmann-like_a/b/a_fold"/>
</dbReference>
<dbReference type="GO" id="GO:0002161">
    <property type="term" value="F:aminoacyl-tRNA deacylase activity"/>
    <property type="evidence" value="ECO:0007669"/>
    <property type="project" value="InterPro"/>
</dbReference>
<dbReference type="CDD" id="cd07959">
    <property type="entry name" value="Anticodon_Ia_Leu_AEc"/>
    <property type="match status" value="1"/>
</dbReference>
<dbReference type="GO" id="GO:0005524">
    <property type="term" value="F:ATP binding"/>
    <property type="evidence" value="ECO:0007669"/>
    <property type="project" value="UniProtKB-KW"/>
</dbReference>
<dbReference type="FunFam" id="3.90.740.10:FF:000001">
    <property type="entry name" value="Leucine--tRNA ligase, cytoplasmic"/>
    <property type="match status" value="1"/>
</dbReference>
<comment type="catalytic activity">
    <reaction evidence="9">
        <text>tRNA(Leu) + L-leucine + ATP = L-leucyl-tRNA(Leu) + AMP + diphosphate</text>
        <dbReference type="Rhea" id="RHEA:11688"/>
        <dbReference type="Rhea" id="RHEA-COMP:9613"/>
        <dbReference type="Rhea" id="RHEA-COMP:9622"/>
        <dbReference type="ChEBI" id="CHEBI:30616"/>
        <dbReference type="ChEBI" id="CHEBI:33019"/>
        <dbReference type="ChEBI" id="CHEBI:57427"/>
        <dbReference type="ChEBI" id="CHEBI:78442"/>
        <dbReference type="ChEBI" id="CHEBI:78494"/>
        <dbReference type="ChEBI" id="CHEBI:456215"/>
        <dbReference type="EC" id="6.1.1.4"/>
    </reaction>
</comment>
<feature type="domain" description="Methionyl/Valyl/Leucyl/Isoleucyl-tRNA synthetase anticodon-binding" evidence="12">
    <location>
        <begin position="821"/>
        <end position="949"/>
    </location>
</feature>
<dbReference type="SUPFAM" id="SSF52374">
    <property type="entry name" value="Nucleotidylyl transferase"/>
    <property type="match status" value="1"/>
</dbReference>
<dbReference type="NCBIfam" id="TIGR00395">
    <property type="entry name" value="leuS_arch"/>
    <property type="match status" value="1"/>
</dbReference>
<evidence type="ECO:0000313" key="15">
    <source>
        <dbReference type="Proteomes" id="UP000772434"/>
    </source>
</evidence>
<dbReference type="Pfam" id="PF08264">
    <property type="entry name" value="Anticodon_1"/>
    <property type="match status" value="1"/>
</dbReference>
<comment type="similarity">
    <text evidence="1">Belongs to the class-I aminoacyl-tRNA synthetase family.</text>
</comment>
<feature type="domain" description="Aminoacyl-tRNA synthetase class Ia" evidence="11">
    <location>
        <begin position="63"/>
        <end position="123"/>
    </location>
</feature>
<dbReference type="AlphaFoldDB" id="A0A9P5Q4L5"/>
<dbReference type="PANTHER" id="PTHR45794">
    <property type="entry name" value="LEUCYL-TRNA SYNTHETASE"/>
    <property type="match status" value="1"/>
</dbReference>
<dbReference type="GO" id="GO:0006429">
    <property type="term" value="P:leucyl-tRNA aminoacylation"/>
    <property type="evidence" value="ECO:0007669"/>
    <property type="project" value="InterPro"/>
</dbReference>
<dbReference type="InterPro" id="IPR055416">
    <property type="entry name" value="RBD_LARS1"/>
</dbReference>
<dbReference type="Gene3D" id="1.10.730.10">
    <property type="entry name" value="Isoleucyl-tRNA Synthetase, Domain 1"/>
    <property type="match status" value="1"/>
</dbReference>
<dbReference type="InterPro" id="IPR004493">
    <property type="entry name" value="Leu-tRNA-synth_Ia_arc/euk"/>
</dbReference>
<evidence type="ECO:0000256" key="6">
    <source>
        <dbReference type="ARBA" id="ARBA00022917"/>
    </source>
</evidence>
<dbReference type="InterPro" id="IPR002300">
    <property type="entry name" value="aa-tRNA-synth_Ia"/>
</dbReference>
<dbReference type="SUPFAM" id="SSF47323">
    <property type="entry name" value="Anticodon-binding domain of a subclass of class I aminoacyl-tRNA synthetases"/>
    <property type="match status" value="1"/>
</dbReference>
<evidence type="ECO:0000256" key="10">
    <source>
        <dbReference type="SAM" id="MobiDB-lite"/>
    </source>
</evidence>
<proteinExistence type="inferred from homology"/>
<evidence type="ECO:0000256" key="8">
    <source>
        <dbReference type="ARBA" id="ARBA00030520"/>
    </source>
</evidence>
<accession>A0A9P5Q4L5</accession>
<feature type="region of interest" description="Disordered" evidence="10">
    <location>
        <begin position="1"/>
        <end position="20"/>
    </location>
</feature>
<evidence type="ECO:0000313" key="14">
    <source>
        <dbReference type="EMBL" id="KAF9074512.1"/>
    </source>
</evidence>
<keyword evidence="15" id="KW-1185">Reference proteome</keyword>
<dbReference type="OrthoDB" id="10249672at2759"/>
<dbReference type="GO" id="GO:0004823">
    <property type="term" value="F:leucine-tRNA ligase activity"/>
    <property type="evidence" value="ECO:0007669"/>
    <property type="project" value="UniProtKB-EC"/>
</dbReference>
<dbReference type="SUPFAM" id="SSF50677">
    <property type="entry name" value="ValRS/IleRS/LeuRS editing domain"/>
    <property type="match status" value="1"/>
</dbReference>
<dbReference type="Gene3D" id="3.90.740.10">
    <property type="entry name" value="Valyl/Leucyl/Isoleucyl-tRNA synthetase, editing domain"/>
    <property type="match status" value="1"/>
</dbReference>
<evidence type="ECO:0000259" key="12">
    <source>
        <dbReference type="Pfam" id="PF08264"/>
    </source>
</evidence>
<comment type="caution">
    <text evidence="14">The sequence shown here is derived from an EMBL/GenBank/DDBJ whole genome shotgun (WGS) entry which is preliminary data.</text>
</comment>
<evidence type="ECO:0000256" key="4">
    <source>
        <dbReference type="ARBA" id="ARBA00022741"/>
    </source>
</evidence>
<feature type="region of interest" description="Disordered" evidence="10">
    <location>
        <begin position="149"/>
        <end position="171"/>
    </location>
</feature>
<evidence type="ECO:0000259" key="13">
    <source>
        <dbReference type="Pfam" id="PF24810"/>
    </source>
</evidence>